<dbReference type="InterPro" id="IPR041657">
    <property type="entry name" value="HTH_17"/>
</dbReference>
<dbReference type="NCBIfam" id="TIGR01764">
    <property type="entry name" value="excise"/>
    <property type="match status" value="1"/>
</dbReference>
<feature type="domain" description="Helix-turn-helix" evidence="1">
    <location>
        <begin position="12"/>
        <end position="58"/>
    </location>
</feature>
<evidence type="ECO:0000313" key="3">
    <source>
        <dbReference type="Proteomes" id="UP000263013"/>
    </source>
</evidence>
<evidence type="ECO:0000313" key="2">
    <source>
        <dbReference type="EMBL" id="AWR86804.1"/>
    </source>
</evidence>
<dbReference type="InterPro" id="IPR010093">
    <property type="entry name" value="SinI_DNA-bd"/>
</dbReference>
<keyword evidence="3" id="KW-1185">Reference proteome</keyword>
<proteinExistence type="predicted"/>
<organism evidence="2 3">
    <name type="scientific">Meiothermus taiwanensis WR-220</name>
    <dbReference type="NCBI Taxonomy" id="1339250"/>
    <lineage>
        <taxon>Bacteria</taxon>
        <taxon>Thermotogati</taxon>
        <taxon>Deinococcota</taxon>
        <taxon>Deinococci</taxon>
        <taxon>Thermales</taxon>
        <taxon>Thermaceae</taxon>
        <taxon>Meiothermus</taxon>
    </lineage>
</organism>
<dbReference type="Proteomes" id="UP000263013">
    <property type="component" value="Chromosome"/>
</dbReference>
<dbReference type="RefSeq" id="WP_036197251.1">
    <property type="nucleotide sequence ID" value="NZ_CP021130.1"/>
</dbReference>
<dbReference type="EMBL" id="CP021130">
    <property type="protein sequence ID" value="AWR86804.1"/>
    <property type="molecule type" value="Genomic_DNA"/>
</dbReference>
<dbReference type="Pfam" id="PF12728">
    <property type="entry name" value="HTH_17"/>
    <property type="match status" value="1"/>
</dbReference>
<reference evidence="2 3" key="1">
    <citation type="submission" date="2017-05" db="EMBL/GenBank/DDBJ databases">
        <title>Complete genome sequence of Meiothermus taiwanensis WR-220.</title>
        <authorList>
            <person name="Wu W.-L."/>
            <person name="Lo W.-S."/>
            <person name="Kuo C.-H."/>
            <person name="Wu S.-H."/>
        </authorList>
    </citation>
    <scope>NUCLEOTIDE SEQUENCE [LARGE SCALE GENOMIC DNA]</scope>
    <source>
        <strain evidence="2 3">WR-220</strain>
    </source>
</reference>
<accession>A0ABN5LYM4</accession>
<dbReference type="SUPFAM" id="SSF46955">
    <property type="entry name" value="Putative DNA-binding domain"/>
    <property type="match status" value="1"/>
</dbReference>
<dbReference type="InterPro" id="IPR009061">
    <property type="entry name" value="DNA-bd_dom_put_sf"/>
</dbReference>
<gene>
    <name evidence="2" type="ORF">Mtai_v1c15650</name>
</gene>
<name>A0ABN5LYM4_9DEIN</name>
<protein>
    <recommendedName>
        <fullName evidence="1">Helix-turn-helix domain-containing protein</fullName>
    </recommendedName>
</protein>
<evidence type="ECO:0000259" key="1">
    <source>
        <dbReference type="Pfam" id="PF12728"/>
    </source>
</evidence>
<sequence length="72" mass="8407">MNEPKELPKVAYRVDEAARLLNVHPSTIYELVRAGTLPHKRLGRRIIIPAKALDEWLNTPEPWASYDYTHRK</sequence>